<reference evidence="2 4" key="2">
    <citation type="submission" date="2018-04" db="EMBL/GenBank/DDBJ databases">
        <title>Draft genome sequence of Pseudomonas syringae pv. actinidiae biovar 3 strains isolated from kiwifruit in Kagawa prefecture.</title>
        <authorList>
            <person name="Tabuchi M."/>
            <person name="Saito M."/>
            <person name="Fujiwara S."/>
            <person name="Sasa N."/>
            <person name="Akimitsu K."/>
            <person name="Gomi K."/>
            <person name="Konishi-Sugita S."/>
            <person name="Hamano K."/>
            <person name="Kataoka I."/>
        </authorList>
    </citation>
    <scope>NUCLEOTIDE SEQUENCE [LARGE SCALE GENOMIC DNA]</scope>
    <source>
        <strain evidence="2 4">MAFF212211</strain>
    </source>
</reference>
<dbReference type="Proteomes" id="UP000248291">
    <property type="component" value="Unassembled WGS sequence"/>
</dbReference>
<reference evidence="1 3" key="1">
    <citation type="submission" date="2018-04" db="EMBL/GenBank/DDBJ databases">
        <title>Draft genome sequence of Pseudomonas syringae pv. actinidiae biovar 1 strains isolated from kiwifruit in Kagawa prefecture.</title>
        <authorList>
            <person name="Tabuchi M."/>
            <person name="Saito M."/>
            <person name="Fujiwara S."/>
            <person name="Sasa N."/>
            <person name="Akimitsu K."/>
            <person name="Gomi K."/>
            <person name="Konishi-Sugita S."/>
            <person name="Hamano K."/>
            <person name="Kataoka I."/>
        </authorList>
    </citation>
    <scope>NUCLEOTIDE SEQUENCE [LARGE SCALE GENOMIC DNA]</scope>
    <source>
        <strain evidence="1 3">MAFF212206</strain>
    </source>
</reference>
<dbReference type="Proteomes" id="UP000247480">
    <property type="component" value="Unassembled WGS sequence"/>
</dbReference>
<comment type="caution">
    <text evidence="1">The sequence shown here is derived from an EMBL/GenBank/DDBJ whole genome shotgun (WGS) entry which is preliminary data.</text>
</comment>
<name>A0A2V0QL79_PSESF</name>
<dbReference type="AlphaFoldDB" id="A0A2V0QL79"/>
<evidence type="ECO:0000313" key="2">
    <source>
        <dbReference type="EMBL" id="GBH21238.1"/>
    </source>
</evidence>
<evidence type="ECO:0000313" key="4">
    <source>
        <dbReference type="Proteomes" id="UP000248291"/>
    </source>
</evidence>
<dbReference type="EMBL" id="BGJZ01000367">
    <property type="protein sequence ID" value="GBH13701.1"/>
    <property type="molecule type" value="Genomic_DNA"/>
</dbReference>
<gene>
    <name evidence="1" type="ORF">KPSA1_07193</name>
    <name evidence="2" type="ORF">KPSA3_07280</name>
</gene>
<accession>A0A2V0QL79</accession>
<protein>
    <submittedName>
        <fullName evidence="1">Glycerophosphoryl diester phosphodiesterase</fullName>
    </submittedName>
</protein>
<sequence>MMAVNESLLFGLRKVPLLPGGSYVAVESQANNCLANEALVRRKHTTLLSIKDPARARLYRLSPLRGSLSRQPVRQSRWLRIKLKTNLTSRAITFLHYFICCFFDA</sequence>
<dbReference type="EMBL" id="BGKA01000287">
    <property type="protein sequence ID" value="GBH21238.1"/>
    <property type="molecule type" value="Genomic_DNA"/>
</dbReference>
<evidence type="ECO:0000313" key="1">
    <source>
        <dbReference type="EMBL" id="GBH13701.1"/>
    </source>
</evidence>
<organism evidence="1 3">
    <name type="scientific">Pseudomonas syringae pv. actinidiae</name>
    <dbReference type="NCBI Taxonomy" id="103796"/>
    <lineage>
        <taxon>Bacteria</taxon>
        <taxon>Pseudomonadati</taxon>
        <taxon>Pseudomonadota</taxon>
        <taxon>Gammaproteobacteria</taxon>
        <taxon>Pseudomonadales</taxon>
        <taxon>Pseudomonadaceae</taxon>
        <taxon>Pseudomonas</taxon>
        <taxon>Pseudomonas syringae</taxon>
    </lineage>
</organism>
<evidence type="ECO:0000313" key="3">
    <source>
        <dbReference type="Proteomes" id="UP000247480"/>
    </source>
</evidence>
<proteinExistence type="predicted"/>